<dbReference type="Pfam" id="PF04312">
    <property type="entry name" value="DUF460"/>
    <property type="match status" value="1"/>
</dbReference>
<dbReference type="GeneID" id="11139785"/>
<dbReference type="PANTHER" id="PTHR40707:SF1">
    <property type="entry name" value="DUF460 DOMAIN-CONTAINING PROTEIN"/>
    <property type="match status" value="1"/>
</dbReference>
<protein>
    <recommendedName>
        <fullName evidence="4">DUF460 domain-containing protein</fullName>
    </recommendedName>
</protein>
<dbReference type="eggNOG" id="arCOG04219">
    <property type="taxonomic scope" value="Archaea"/>
</dbReference>
<dbReference type="InterPro" id="IPR007408">
    <property type="entry name" value="DUF460"/>
</dbReference>
<reference evidence="2 3" key="1">
    <citation type="journal article" date="2011" name="Stand. Genomic Sci.">
        <title>Complete genome sequence of the hyperthermophilic chemolithoautotroph Pyrolobus fumarii type strain (1A).</title>
        <authorList>
            <person name="Anderson I."/>
            <person name="Goker M."/>
            <person name="Nolan M."/>
            <person name="Lucas S."/>
            <person name="Hammon N."/>
            <person name="Deshpande S."/>
            <person name="Cheng J.F."/>
            <person name="Tapia R."/>
            <person name="Han C."/>
            <person name="Goodwin L."/>
            <person name="Pitluck S."/>
            <person name="Huntemann M."/>
            <person name="Liolios K."/>
            <person name="Ivanova N."/>
            <person name="Pagani I."/>
            <person name="Mavromatis K."/>
            <person name="Ovchinikova G."/>
            <person name="Pati A."/>
            <person name="Chen A."/>
            <person name="Palaniappan K."/>
            <person name="Land M."/>
            <person name="Hauser L."/>
            <person name="Brambilla E.M."/>
            <person name="Huber H."/>
            <person name="Yasawong M."/>
            <person name="Rohde M."/>
            <person name="Spring S."/>
            <person name="Abt B."/>
            <person name="Sikorski J."/>
            <person name="Wirth R."/>
            <person name="Detter J.C."/>
            <person name="Woyke T."/>
            <person name="Bristow J."/>
            <person name="Eisen J.A."/>
            <person name="Markowitz V."/>
            <person name="Hugenholtz P."/>
            <person name="Kyrpides N.C."/>
            <person name="Klenk H.P."/>
            <person name="Lapidus A."/>
        </authorList>
    </citation>
    <scope>NUCLEOTIDE SEQUENCE [LARGE SCALE GENOMIC DNA]</scope>
    <source>
        <strain evidence="3">DSM 11204 / 1A</strain>
    </source>
</reference>
<dbReference type="Proteomes" id="UP000001037">
    <property type="component" value="Chromosome"/>
</dbReference>
<name>G0EEI1_PYRF1</name>
<evidence type="ECO:0000256" key="1">
    <source>
        <dbReference type="SAM" id="Coils"/>
    </source>
</evidence>
<proteinExistence type="predicted"/>
<keyword evidence="3" id="KW-1185">Reference proteome</keyword>
<gene>
    <name evidence="2" type="ordered locus">Pyrfu_0150</name>
</gene>
<dbReference type="InParanoid" id="G0EEI1"/>
<dbReference type="HOGENOM" id="CLU_027052_1_0_2"/>
<dbReference type="AlphaFoldDB" id="G0EEI1"/>
<evidence type="ECO:0000313" key="3">
    <source>
        <dbReference type="Proteomes" id="UP000001037"/>
    </source>
</evidence>
<feature type="coiled-coil region" evidence="1">
    <location>
        <begin position="439"/>
        <end position="523"/>
    </location>
</feature>
<keyword evidence="1" id="KW-0175">Coiled coil</keyword>
<evidence type="ECO:0008006" key="4">
    <source>
        <dbReference type="Google" id="ProtNLM"/>
    </source>
</evidence>
<accession>G0EEI1</accession>
<organism evidence="2 3">
    <name type="scientific">Pyrolobus fumarii (strain DSM 11204 / 1A)</name>
    <dbReference type="NCBI Taxonomy" id="694429"/>
    <lineage>
        <taxon>Archaea</taxon>
        <taxon>Thermoproteota</taxon>
        <taxon>Thermoprotei</taxon>
        <taxon>Desulfurococcales</taxon>
        <taxon>Pyrodictiaceae</taxon>
        <taxon>Pyrolobus</taxon>
    </lineage>
</organism>
<dbReference type="EMBL" id="CP002838">
    <property type="protein sequence ID" value="AEM38022.1"/>
    <property type="molecule type" value="Genomic_DNA"/>
</dbReference>
<dbReference type="STRING" id="694429.Pyrfu_0150"/>
<sequence length="687" mass="77509">MQLNSQASGRGRSVEVIGFDVQPGGLFAVVGIDSAEKLVFKQEDVTLARLIRLVWEYRPRLLACDNIFELSEDESLLRKVLSMLPDETEVVQVTRNPDGSFVDLRSLALLAGIRVEGKLSPSKTAYLVAVLAKRGFGSRVAFTEEKTKIIIARARHGSSGGMSQARYQRGVKASILRATRIIKKLLDKHGFDYDLIFRKSGYGLESAVFIVYAPRSALYGIIRRFKGRDLRIEIRPVYTGRVVFESIRDQQAPRRYLIVGVDPGIVTGVAAVDLHGNPVFVYSRKGLDRAEIIELVKRHGEPVLIATDVTPPPETVKKLASSLGVPLYTPPYSLTVDEKQELVASISSRLSISRLNAHERDALAAALRAYREYSSKFRQIESTVAKYPAEISIDNLKATVLKGLTIAEALEAEIERILVEEPPKPVKSVRHTQKEQQHQDVNNETISKLQEELEAARARIQVLEKKLQECIERSKHLENEARLAKLEAASKAEEKLVEYKYRIESLQHELEKLRKHVEELTVSQRRMLELMRSVAMGVKALVPAVKGLNKTSLRRLMNDPLYWTTRVIYLHEPGILDESVLVQLVENELVAILAPETIPQNIVEIIKANNIPVILLPPDRVIVKEDIAIVDTEVLEEAILEKLRIDEELRKRSTQENNLLLDADSLRRLVEAYRRERYATETDEEVG</sequence>
<dbReference type="RefSeq" id="WP_014025699.1">
    <property type="nucleotide sequence ID" value="NC_015931.1"/>
</dbReference>
<evidence type="ECO:0000313" key="2">
    <source>
        <dbReference type="EMBL" id="AEM38022.1"/>
    </source>
</evidence>
<dbReference type="OrthoDB" id="15228at2157"/>
<dbReference type="KEGG" id="pfm:Pyrfu_0150"/>
<dbReference type="PANTHER" id="PTHR40707">
    <property type="entry name" value="POSSIBLE NUCLEASE OF RNASE H FOLD, RUVC/YQGF FAMILY"/>
    <property type="match status" value="1"/>
</dbReference>